<keyword evidence="4" id="KW-1185">Reference proteome</keyword>
<protein>
    <submittedName>
        <fullName evidence="3">Uncharacterized protein</fullName>
    </submittedName>
</protein>
<dbReference type="EMBL" id="CALNXJ010000200">
    <property type="protein sequence ID" value="CAH3169143.1"/>
    <property type="molecule type" value="Genomic_DNA"/>
</dbReference>
<evidence type="ECO:0000256" key="1">
    <source>
        <dbReference type="SAM" id="MobiDB-lite"/>
    </source>
</evidence>
<accession>A0AAU9Y4C3</accession>
<feature type="region of interest" description="Disordered" evidence="1">
    <location>
        <begin position="179"/>
        <end position="204"/>
    </location>
</feature>
<feature type="compositionally biased region" description="Polar residues" evidence="1">
    <location>
        <begin position="179"/>
        <end position="191"/>
    </location>
</feature>
<keyword evidence="2" id="KW-0812">Transmembrane</keyword>
<reference evidence="3 4" key="1">
    <citation type="submission" date="2022-05" db="EMBL/GenBank/DDBJ databases">
        <authorList>
            <consortium name="Genoscope - CEA"/>
            <person name="William W."/>
        </authorList>
    </citation>
    <scope>NUCLEOTIDE SEQUENCE [LARGE SCALE GENOMIC DNA]</scope>
</reference>
<feature type="compositionally biased region" description="Low complexity" evidence="1">
    <location>
        <begin position="192"/>
        <end position="201"/>
    </location>
</feature>
<dbReference type="AlphaFoldDB" id="A0AAU9Y4C3"/>
<keyword evidence="2" id="KW-0472">Membrane</keyword>
<proteinExistence type="predicted"/>
<dbReference type="Proteomes" id="UP001159428">
    <property type="component" value="Unassembled WGS sequence"/>
</dbReference>
<name>A0AAU9Y4C3_9CNID</name>
<sequence>MDWSHSKYKLTFILKNIAIQDQATYGVNVDHGLSRLPLKDSVIVIIPGLSYVVQNGSSIVRKESAYMMEPFELSFTRSDHDRTADRFKYSLKKDNTTIFIIGKNREDNKFSCSHYVSQKPTPCSDDSFSVNETYVSFKQRNVTLQDAGRYLCIKYSSGLYNTTFEEIDLNVLERPTVTPSAKSSYSGKPNSTQATTVTTNTSPKGSTNPAVIAGVVFAAVIVVFISLVVFCVHPGFRTRISRCCQVAYTRTRSDSS</sequence>
<organism evidence="3 4">
    <name type="scientific">Pocillopora meandrina</name>
    <dbReference type="NCBI Taxonomy" id="46732"/>
    <lineage>
        <taxon>Eukaryota</taxon>
        <taxon>Metazoa</taxon>
        <taxon>Cnidaria</taxon>
        <taxon>Anthozoa</taxon>
        <taxon>Hexacorallia</taxon>
        <taxon>Scleractinia</taxon>
        <taxon>Astrocoeniina</taxon>
        <taxon>Pocilloporidae</taxon>
        <taxon>Pocillopora</taxon>
    </lineage>
</organism>
<evidence type="ECO:0000256" key="2">
    <source>
        <dbReference type="SAM" id="Phobius"/>
    </source>
</evidence>
<gene>
    <name evidence="3" type="ORF">PMEA_00011743</name>
</gene>
<evidence type="ECO:0000313" key="3">
    <source>
        <dbReference type="EMBL" id="CAH3169143.1"/>
    </source>
</evidence>
<feature type="transmembrane region" description="Helical" evidence="2">
    <location>
        <begin position="210"/>
        <end position="232"/>
    </location>
</feature>
<keyword evidence="2" id="KW-1133">Transmembrane helix</keyword>
<evidence type="ECO:0000313" key="4">
    <source>
        <dbReference type="Proteomes" id="UP001159428"/>
    </source>
</evidence>
<comment type="caution">
    <text evidence="3">The sequence shown here is derived from an EMBL/GenBank/DDBJ whole genome shotgun (WGS) entry which is preliminary data.</text>
</comment>